<evidence type="ECO:0000313" key="2">
    <source>
        <dbReference type="Proteomes" id="UP000566324"/>
    </source>
</evidence>
<dbReference type="InterPro" id="IPR051815">
    <property type="entry name" value="Molybdate_resp_trans_reg"/>
</dbReference>
<evidence type="ECO:0000313" key="1">
    <source>
        <dbReference type="EMBL" id="MBB4632241.1"/>
    </source>
</evidence>
<dbReference type="InterPro" id="IPR036390">
    <property type="entry name" value="WH_DNA-bd_sf"/>
</dbReference>
<name>A0A7W7F6D3_9SPHN</name>
<protein>
    <submittedName>
        <fullName evidence="1">Molybdate transport system regulatory protein</fullName>
    </submittedName>
</protein>
<dbReference type="SUPFAM" id="SSF46785">
    <property type="entry name" value="Winged helix' DNA-binding domain"/>
    <property type="match status" value="1"/>
</dbReference>
<dbReference type="Gene3D" id="1.10.10.10">
    <property type="entry name" value="Winged helix-like DNA-binding domain superfamily/Winged helix DNA-binding domain"/>
    <property type="match status" value="1"/>
</dbReference>
<accession>A0A7W7F6D3</accession>
<proteinExistence type="predicted"/>
<comment type="caution">
    <text evidence="1">The sequence shown here is derived from an EMBL/GenBank/DDBJ whole genome shotgun (WGS) entry which is preliminary data.</text>
</comment>
<gene>
    <name evidence="1" type="ORF">GGQ98_001860</name>
</gene>
<dbReference type="PANTHER" id="PTHR30432">
    <property type="entry name" value="TRANSCRIPTIONAL REGULATOR MODE"/>
    <property type="match status" value="1"/>
</dbReference>
<reference evidence="1 2" key="1">
    <citation type="submission" date="2020-08" db="EMBL/GenBank/DDBJ databases">
        <title>Genomic Encyclopedia of Type Strains, Phase IV (KMG-IV): sequencing the most valuable type-strain genomes for metagenomic binning, comparative biology and taxonomic classification.</title>
        <authorList>
            <person name="Goeker M."/>
        </authorList>
    </citation>
    <scope>NUCLEOTIDE SEQUENCE [LARGE SCALE GENOMIC DNA]</scope>
    <source>
        <strain evidence="1 2">DSM 17328</strain>
    </source>
</reference>
<dbReference type="Proteomes" id="UP000566324">
    <property type="component" value="Unassembled WGS sequence"/>
</dbReference>
<organism evidence="1 2">
    <name type="scientific">Sphingosinicella soli</name>
    <dbReference type="NCBI Taxonomy" id="333708"/>
    <lineage>
        <taxon>Bacteria</taxon>
        <taxon>Pseudomonadati</taxon>
        <taxon>Pseudomonadota</taxon>
        <taxon>Alphaproteobacteria</taxon>
        <taxon>Sphingomonadales</taxon>
        <taxon>Sphingosinicellaceae</taxon>
        <taxon>Sphingosinicella</taxon>
    </lineage>
</organism>
<dbReference type="AlphaFoldDB" id="A0A7W7F6D3"/>
<dbReference type="InterPro" id="IPR036388">
    <property type="entry name" value="WH-like_DNA-bd_sf"/>
</dbReference>
<dbReference type="RefSeq" id="WP_184068411.1">
    <property type="nucleotide sequence ID" value="NZ_JACHNZ010000018.1"/>
</dbReference>
<sequence length="125" mass="13463">MAIIGPLKLKAQIFCGGEPAIGPGKADLLEAIDREGSISGAGRALGMSYRRTWLLVDSLNRCWKERVVETTAGGGADKGARLTLFGRALLGRYRAFEAKLAEVTADPAYRDLLALLRDEPLPPHT</sequence>
<dbReference type="PANTHER" id="PTHR30432:SF1">
    <property type="entry name" value="DNA-BINDING TRANSCRIPTIONAL DUAL REGULATOR MODE"/>
    <property type="match status" value="1"/>
</dbReference>
<keyword evidence="2" id="KW-1185">Reference proteome</keyword>
<dbReference type="EMBL" id="JACHNZ010000018">
    <property type="protein sequence ID" value="MBB4632241.1"/>
    <property type="molecule type" value="Genomic_DNA"/>
</dbReference>